<proteinExistence type="predicted"/>
<organism evidence="1">
    <name type="scientific">Thermodesulfovibrio autotrophicus</name>
    <dbReference type="NCBI Taxonomy" id="3118333"/>
    <lineage>
        <taxon>Bacteria</taxon>
        <taxon>Pseudomonadati</taxon>
        <taxon>Nitrospirota</taxon>
        <taxon>Thermodesulfovibrionia</taxon>
        <taxon>Thermodesulfovibrionales</taxon>
        <taxon>Thermodesulfovibrionaceae</taxon>
        <taxon>Thermodesulfovibrio</taxon>
    </lineage>
</organism>
<dbReference type="EMBL" id="CP144373">
    <property type="protein sequence ID" value="XCH47422.1"/>
    <property type="molecule type" value="Genomic_DNA"/>
</dbReference>
<reference evidence="1" key="1">
    <citation type="submission" date="2024-01" db="EMBL/GenBank/DDBJ databases">
        <title>The first autotrophic representatives of the genus Thermodesulfovibrio.</title>
        <authorList>
            <person name="Maltseva A.I."/>
            <person name="Elcheninov A.G."/>
            <person name="Kublanov I.V."/>
            <person name="Lebedinsky A.V."/>
            <person name="Frolov E.N."/>
        </authorList>
    </citation>
    <scope>NUCLEOTIDE SEQUENCE</scope>
    <source>
        <strain evidence="1">3907-1M</strain>
    </source>
</reference>
<name>A0AAU8H1B3_9BACT</name>
<dbReference type="AlphaFoldDB" id="A0AAU8H1B3"/>
<gene>
    <name evidence="1" type="ORF">V4D30_03895</name>
</gene>
<accession>A0AAU8H1B3</accession>
<evidence type="ECO:0000313" key="1">
    <source>
        <dbReference type="EMBL" id="XCH47422.1"/>
    </source>
</evidence>
<dbReference type="RefSeq" id="WP_353684945.1">
    <property type="nucleotide sequence ID" value="NZ_CP144373.1"/>
</dbReference>
<dbReference type="KEGG" id="taut:V4D30_03895"/>
<sequence length="179" mass="20650">MKKNHLRLEGCCGLSPLLLFCILFDWKKASVFIFTFGILLNNAYSVPLPSVDKYDITGTISEIEWYPKKFIKGISGMSGSAGKDRIMPPHYILKLTDYEGISSEDALKITRYIKWDTLNNNEKREPPFILVKVNHKNRYFLKKGMRIKIKGYTVRGDESGTYTYYEKIEVLGYSKNTPN</sequence>
<protein>
    <submittedName>
        <fullName evidence="1">Uncharacterized protein</fullName>
    </submittedName>
</protein>